<dbReference type="Gene3D" id="2.60.120.380">
    <property type="match status" value="3"/>
</dbReference>
<dbReference type="Pfam" id="PF04151">
    <property type="entry name" value="PPC"/>
    <property type="match status" value="3"/>
</dbReference>
<feature type="domain" description="Peptidase C-terminal archaeal/bacterial" evidence="2">
    <location>
        <begin position="323"/>
        <end position="391"/>
    </location>
</feature>
<reference evidence="4" key="1">
    <citation type="submission" date="2018-09" db="EMBL/GenBank/DDBJ databases">
        <authorList>
            <person name="Livingstone P.G."/>
            <person name="Whitworth D.E."/>
        </authorList>
    </citation>
    <scope>NUCLEOTIDE SEQUENCE [LARGE SCALE GENOMIC DNA]</scope>
    <source>
        <strain evidence="4">CA043D</strain>
    </source>
</reference>
<gene>
    <name evidence="3" type="ORF">D7X32_13025</name>
</gene>
<dbReference type="RefSeq" id="WP_120602855.1">
    <property type="nucleotide sequence ID" value="NZ_RAWE01000036.1"/>
</dbReference>
<dbReference type="InterPro" id="IPR007280">
    <property type="entry name" value="Peptidase_C_arc/bac"/>
</dbReference>
<feature type="domain" description="Peptidase C-terminal archaeal/bacterial" evidence="2">
    <location>
        <begin position="208"/>
        <end position="277"/>
    </location>
</feature>
<accession>A0A3A8K921</accession>
<feature type="signal peptide" evidence="1">
    <location>
        <begin position="1"/>
        <end position="22"/>
    </location>
</feature>
<evidence type="ECO:0000256" key="1">
    <source>
        <dbReference type="SAM" id="SignalP"/>
    </source>
</evidence>
<dbReference type="OrthoDB" id="5381232at2"/>
<feature type="chain" id="PRO_5017348564" description="Peptidase C-terminal archaeal/bacterial domain-containing protein" evidence="1">
    <location>
        <begin position="23"/>
        <end position="405"/>
    </location>
</feature>
<proteinExistence type="predicted"/>
<comment type="caution">
    <text evidence="3">The sequence shown here is derived from an EMBL/GenBank/DDBJ whole genome shotgun (WGS) entry which is preliminary data.</text>
</comment>
<evidence type="ECO:0000313" key="4">
    <source>
        <dbReference type="Proteomes" id="UP000268313"/>
    </source>
</evidence>
<keyword evidence="1" id="KW-0732">Signal</keyword>
<name>A0A3A8K921_9BACT</name>
<sequence>MKRLAWKAFAAAWLTCSLAGCGAELEPPTGGPEEGGIEAPAGETVEQAPAVEKGPPPEVRLQALAADCTSTTTLSNGVPASGVGTAEATWSCIYKFSVPTGATRVDFVTSGGTGDGDLYVLRGSTPTEATNDCKSAGASNSESCSLPVTSSGIYYARMYGYRDFSGATLTATYTLTTGQPGCTTTSPLTNNSSTYGVSAPPGTFSCDYTLEIPAGATSVKFSTSGGSGSTVHLYAKRGSAPTLTSYDCIGAMGGVVNNNQSCTVTTPAAGTWHVRLYNAGASLTFNNASLLGAYVTGGTGNPGTGTLTNNVPVTNLSGAQGSYRYWTLTVPAGKSSLLVQTMFGTGDADLYVRQGSKPEDYVYDCRPLTAGNTESCLINTPTAGVYHVMIKGYTDYAGVTLKASY</sequence>
<evidence type="ECO:0000313" key="3">
    <source>
        <dbReference type="EMBL" id="RKH03807.1"/>
    </source>
</evidence>
<dbReference type="PROSITE" id="PS51257">
    <property type="entry name" value="PROKAR_LIPOPROTEIN"/>
    <property type="match status" value="1"/>
</dbReference>
<dbReference type="AlphaFoldDB" id="A0A3A8K921"/>
<protein>
    <recommendedName>
        <fullName evidence="2">Peptidase C-terminal archaeal/bacterial domain-containing protein</fullName>
    </recommendedName>
</protein>
<evidence type="ECO:0000259" key="2">
    <source>
        <dbReference type="Pfam" id="PF04151"/>
    </source>
</evidence>
<dbReference type="Proteomes" id="UP000268313">
    <property type="component" value="Unassembled WGS sequence"/>
</dbReference>
<dbReference type="EMBL" id="RAWE01000036">
    <property type="protein sequence ID" value="RKH03807.1"/>
    <property type="molecule type" value="Genomic_DNA"/>
</dbReference>
<feature type="domain" description="Peptidase C-terminal archaeal/bacterial" evidence="2">
    <location>
        <begin position="93"/>
        <end position="160"/>
    </location>
</feature>
<organism evidence="3 4">
    <name type="scientific">Corallococcus carmarthensis</name>
    <dbReference type="NCBI Taxonomy" id="2316728"/>
    <lineage>
        <taxon>Bacteria</taxon>
        <taxon>Pseudomonadati</taxon>
        <taxon>Myxococcota</taxon>
        <taxon>Myxococcia</taxon>
        <taxon>Myxococcales</taxon>
        <taxon>Cystobacterineae</taxon>
        <taxon>Myxococcaceae</taxon>
        <taxon>Corallococcus</taxon>
    </lineage>
</organism>
<keyword evidence="4" id="KW-1185">Reference proteome</keyword>